<evidence type="ECO:0000259" key="8">
    <source>
        <dbReference type="PROSITE" id="PS50850"/>
    </source>
</evidence>
<gene>
    <name evidence="9" type="ORF">TRUGW13939_08067</name>
</gene>
<feature type="domain" description="Major facilitator superfamily (MFS) profile" evidence="8">
    <location>
        <begin position="57"/>
        <end position="567"/>
    </location>
</feature>
<feature type="region of interest" description="Disordered" evidence="6">
    <location>
        <begin position="1"/>
        <end position="21"/>
    </location>
</feature>
<proteinExistence type="predicted"/>
<dbReference type="PROSITE" id="PS50850">
    <property type="entry name" value="MFS"/>
    <property type="match status" value="1"/>
</dbReference>
<dbReference type="AlphaFoldDB" id="A0A7H8R5G4"/>
<keyword evidence="3 7" id="KW-0812">Transmembrane</keyword>
<dbReference type="PROSITE" id="PS00216">
    <property type="entry name" value="SUGAR_TRANSPORT_1"/>
    <property type="match status" value="1"/>
</dbReference>
<dbReference type="Pfam" id="PF06609">
    <property type="entry name" value="TRI12"/>
    <property type="match status" value="1"/>
</dbReference>
<evidence type="ECO:0000313" key="9">
    <source>
        <dbReference type="EMBL" id="QKX60921.1"/>
    </source>
</evidence>
<keyword evidence="5 7" id="KW-0472">Membrane</keyword>
<feature type="transmembrane region" description="Helical" evidence="7">
    <location>
        <begin position="255"/>
        <end position="277"/>
    </location>
</feature>
<dbReference type="GO" id="GO:0005886">
    <property type="term" value="C:plasma membrane"/>
    <property type="evidence" value="ECO:0007669"/>
    <property type="project" value="TreeGrafter"/>
</dbReference>
<dbReference type="GO" id="GO:0022857">
    <property type="term" value="F:transmembrane transporter activity"/>
    <property type="evidence" value="ECO:0007669"/>
    <property type="project" value="InterPro"/>
</dbReference>
<feature type="transmembrane region" description="Helical" evidence="7">
    <location>
        <begin position="415"/>
        <end position="439"/>
    </location>
</feature>
<accession>A0A7H8R5G4</accession>
<dbReference type="KEGG" id="trg:TRUGW13939_08067"/>
<organism evidence="9 10">
    <name type="scientific">Talaromyces rugulosus</name>
    <name type="common">Penicillium rugulosum</name>
    <dbReference type="NCBI Taxonomy" id="121627"/>
    <lineage>
        <taxon>Eukaryota</taxon>
        <taxon>Fungi</taxon>
        <taxon>Dikarya</taxon>
        <taxon>Ascomycota</taxon>
        <taxon>Pezizomycotina</taxon>
        <taxon>Eurotiomycetes</taxon>
        <taxon>Eurotiomycetidae</taxon>
        <taxon>Eurotiales</taxon>
        <taxon>Trichocomaceae</taxon>
        <taxon>Talaromyces</taxon>
        <taxon>Talaromyces sect. Islandici</taxon>
    </lineage>
</organism>
<feature type="transmembrane region" description="Helical" evidence="7">
    <location>
        <begin position="362"/>
        <end position="384"/>
    </location>
</feature>
<evidence type="ECO:0000256" key="3">
    <source>
        <dbReference type="ARBA" id="ARBA00022692"/>
    </source>
</evidence>
<keyword evidence="2" id="KW-0813">Transport</keyword>
<dbReference type="OrthoDB" id="4139357at2759"/>
<feature type="transmembrane region" description="Helical" evidence="7">
    <location>
        <begin position="325"/>
        <end position="342"/>
    </location>
</feature>
<name>A0A7H8R5G4_TALRU</name>
<feature type="transmembrane region" description="Helical" evidence="7">
    <location>
        <begin position="214"/>
        <end position="234"/>
    </location>
</feature>
<dbReference type="SUPFAM" id="SSF103473">
    <property type="entry name" value="MFS general substrate transporter"/>
    <property type="match status" value="1"/>
</dbReference>
<dbReference type="InterPro" id="IPR010573">
    <property type="entry name" value="MFS_Str1/Tri12-like"/>
</dbReference>
<dbReference type="RefSeq" id="XP_035347096.1">
    <property type="nucleotide sequence ID" value="XM_035491203.1"/>
</dbReference>
<feature type="transmembrane region" description="Helical" evidence="7">
    <location>
        <begin position="58"/>
        <end position="77"/>
    </location>
</feature>
<evidence type="ECO:0000256" key="6">
    <source>
        <dbReference type="SAM" id="MobiDB-lite"/>
    </source>
</evidence>
<feature type="transmembrane region" description="Helical" evidence="7">
    <location>
        <begin position="184"/>
        <end position="202"/>
    </location>
</feature>
<comment type="subcellular location">
    <subcellularLocation>
        <location evidence="1">Membrane</location>
        <topology evidence="1">Multi-pass membrane protein</topology>
    </subcellularLocation>
</comment>
<evidence type="ECO:0000256" key="4">
    <source>
        <dbReference type="ARBA" id="ARBA00022989"/>
    </source>
</evidence>
<dbReference type="Proteomes" id="UP000509510">
    <property type="component" value="Chromosome IV"/>
</dbReference>
<feature type="transmembrane region" description="Helical" evidence="7">
    <location>
        <begin position="391"/>
        <end position="409"/>
    </location>
</feature>
<evidence type="ECO:0000256" key="2">
    <source>
        <dbReference type="ARBA" id="ARBA00022448"/>
    </source>
</evidence>
<feature type="transmembrane region" description="Helical" evidence="7">
    <location>
        <begin position="543"/>
        <end position="562"/>
    </location>
</feature>
<dbReference type="EMBL" id="CP055901">
    <property type="protein sequence ID" value="QKX60921.1"/>
    <property type="molecule type" value="Genomic_DNA"/>
</dbReference>
<feature type="transmembrane region" description="Helical" evidence="7">
    <location>
        <begin position="283"/>
        <end position="305"/>
    </location>
</feature>
<dbReference type="InterPro" id="IPR053791">
    <property type="entry name" value="MFS_Tri12-like"/>
</dbReference>
<feature type="transmembrane region" description="Helical" evidence="7">
    <location>
        <begin position="152"/>
        <end position="172"/>
    </location>
</feature>
<dbReference type="InterPro" id="IPR020846">
    <property type="entry name" value="MFS_dom"/>
</dbReference>
<dbReference type="InterPro" id="IPR005829">
    <property type="entry name" value="Sugar_transporter_CS"/>
</dbReference>
<evidence type="ECO:0000256" key="5">
    <source>
        <dbReference type="ARBA" id="ARBA00023136"/>
    </source>
</evidence>
<protein>
    <recommendedName>
        <fullName evidence="8">Major facilitator superfamily (MFS) profile domain-containing protein</fullName>
    </recommendedName>
</protein>
<dbReference type="PANTHER" id="PTHR23501">
    <property type="entry name" value="MAJOR FACILITATOR SUPERFAMILY"/>
    <property type="match status" value="1"/>
</dbReference>
<reference evidence="10" key="1">
    <citation type="submission" date="2020-06" db="EMBL/GenBank/DDBJ databases">
        <title>A chromosome-scale genome assembly of Talaromyces rugulosus W13939.</title>
        <authorList>
            <person name="Wang B."/>
            <person name="Guo L."/>
            <person name="Ye K."/>
            <person name="Wang L."/>
        </authorList>
    </citation>
    <scope>NUCLEOTIDE SEQUENCE [LARGE SCALE GENOMIC DNA]</scope>
    <source>
        <strain evidence="10">W13939</strain>
    </source>
</reference>
<dbReference type="GeneID" id="55995556"/>
<feature type="region of interest" description="Disordered" evidence="6">
    <location>
        <begin position="29"/>
        <end position="48"/>
    </location>
</feature>
<keyword evidence="4 7" id="KW-1133">Transmembrane helix</keyword>
<dbReference type="Gene3D" id="1.20.1250.20">
    <property type="entry name" value="MFS general substrate transporter like domains"/>
    <property type="match status" value="2"/>
</dbReference>
<feature type="transmembrane region" description="Helical" evidence="7">
    <location>
        <begin position="97"/>
        <end position="115"/>
    </location>
</feature>
<feature type="transmembrane region" description="Helical" evidence="7">
    <location>
        <begin position="451"/>
        <end position="475"/>
    </location>
</feature>
<dbReference type="PANTHER" id="PTHR23501:SF109">
    <property type="entry name" value="MAJOR FACILITATOR SUPERFAMILY (MFS) PROFILE DOMAIN-CONTAINING PROTEIN-RELATED"/>
    <property type="match status" value="1"/>
</dbReference>
<evidence type="ECO:0000256" key="7">
    <source>
        <dbReference type="SAM" id="Phobius"/>
    </source>
</evidence>
<dbReference type="InterPro" id="IPR036259">
    <property type="entry name" value="MFS_trans_sf"/>
</dbReference>
<keyword evidence="10" id="KW-1185">Reference proteome</keyword>
<sequence length="605" mass="65640">MSNRASMEIHDEAADNPRQLHNIGEEELDPHIYDDKGDPHRTALEDSNADGKVSRSTIVAIFFLSFTVHPALSFTLLTVFPIANRIGLELQGGTQNVGWMASGWSIAGSVAFAIAGQLSDYFGRRNIILSGQTLLIIGHIVAATAQSVNQCIAGMVILGTGTGTMFVVYPSISELLPNRYRSIGVGFTDFCLLPFSTFGPLISLCLQERATWRWVFILGVITGVISLVGTAIFYTPPSRPLMDRTRLQILRELDYPGIFLYSAGLTLFLLGLGWAGITQPWKSAAVLVPLILGFVIFTLAFVWDFGGYAKRPNFPYHIMSKVREYTMLLILIFVVGLVYISMTDLIPANIAAVYTSDGIKAGYYNIPAGFGGSIGGVVLGTFAYRIRHVHWQLAVAVAIQTIFTALLALSTPNRLPLALVCQFFANLPFAWLTTCCYLTASIHVPQRNIGLALGLLGTFRFLGGAIGTTIFTTILNNKSTPAILSRVTDAVVPLGYPSSEIPSLISYLSASGLSANLTVDASAHVIDAAKKAIQWGWSDAYKIVWLSTIPFGVIAFIGATFVRDPSPYLTNHVSVTLEKERLNVKQTHSSVVESDSVEKSGSQVV</sequence>
<evidence type="ECO:0000313" key="10">
    <source>
        <dbReference type="Proteomes" id="UP000509510"/>
    </source>
</evidence>
<dbReference type="CDD" id="cd06179">
    <property type="entry name" value="MFS_TRI12_like"/>
    <property type="match status" value="1"/>
</dbReference>
<evidence type="ECO:0000256" key="1">
    <source>
        <dbReference type="ARBA" id="ARBA00004141"/>
    </source>
</evidence>
<feature type="compositionally biased region" description="Basic and acidic residues" evidence="6">
    <location>
        <begin position="29"/>
        <end position="44"/>
    </location>
</feature>